<sequence length="96" mass="10751">MTFKDFKSSKSRVSNVWDEKPGSVKGVCKKLKVSTHISCPSSSSTNCCSIFRYSQSSCSQIIIPEEKKVKSFDCKLISNNLFNFLSLNCSWINLVA</sequence>
<dbReference type="Proteomes" id="UP001229421">
    <property type="component" value="Unassembled WGS sequence"/>
</dbReference>
<name>A0AAD8JQF7_TARER</name>
<protein>
    <submittedName>
        <fullName evidence="1">Uncharacterized protein</fullName>
    </submittedName>
</protein>
<dbReference type="EMBL" id="JAUHHV010000011">
    <property type="protein sequence ID" value="KAK1406767.1"/>
    <property type="molecule type" value="Genomic_DNA"/>
</dbReference>
<organism evidence="1 2">
    <name type="scientific">Tagetes erecta</name>
    <name type="common">African marigold</name>
    <dbReference type="NCBI Taxonomy" id="13708"/>
    <lineage>
        <taxon>Eukaryota</taxon>
        <taxon>Viridiplantae</taxon>
        <taxon>Streptophyta</taxon>
        <taxon>Embryophyta</taxon>
        <taxon>Tracheophyta</taxon>
        <taxon>Spermatophyta</taxon>
        <taxon>Magnoliopsida</taxon>
        <taxon>eudicotyledons</taxon>
        <taxon>Gunneridae</taxon>
        <taxon>Pentapetalae</taxon>
        <taxon>asterids</taxon>
        <taxon>campanulids</taxon>
        <taxon>Asterales</taxon>
        <taxon>Asteraceae</taxon>
        <taxon>Asteroideae</taxon>
        <taxon>Heliantheae alliance</taxon>
        <taxon>Tageteae</taxon>
        <taxon>Tagetes</taxon>
    </lineage>
</organism>
<comment type="caution">
    <text evidence="1">The sequence shown here is derived from an EMBL/GenBank/DDBJ whole genome shotgun (WGS) entry which is preliminary data.</text>
</comment>
<reference evidence="1" key="1">
    <citation type="journal article" date="2023" name="bioRxiv">
        <title>Improved chromosome-level genome assembly for marigold (Tagetes erecta).</title>
        <authorList>
            <person name="Jiang F."/>
            <person name="Yuan L."/>
            <person name="Wang S."/>
            <person name="Wang H."/>
            <person name="Xu D."/>
            <person name="Wang A."/>
            <person name="Fan W."/>
        </authorList>
    </citation>
    <scope>NUCLEOTIDE SEQUENCE</scope>
    <source>
        <strain evidence="1">WSJ</strain>
        <tissue evidence="1">Leaf</tissue>
    </source>
</reference>
<keyword evidence="2" id="KW-1185">Reference proteome</keyword>
<dbReference type="AlphaFoldDB" id="A0AAD8JQF7"/>
<proteinExistence type="predicted"/>
<evidence type="ECO:0000313" key="2">
    <source>
        <dbReference type="Proteomes" id="UP001229421"/>
    </source>
</evidence>
<evidence type="ECO:0000313" key="1">
    <source>
        <dbReference type="EMBL" id="KAK1406767.1"/>
    </source>
</evidence>
<gene>
    <name evidence="1" type="ORF">QVD17_38375</name>
</gene>
<accession>A0AAD8JQF7</accession>